<dbReference type="Proteomes" id="UP001055879">
    <property type="component" value="Linkage Group LG12"/>
</dbReference>
<name>A0ACB8YJW4_ARCLA</name>
<comment type="caution">
    <text evidence="1">The sequence shown here is derived from an EMBL/GenBank/DDBJ whole genome shotgun (WGS) entry which is preliminary data.</text>
</comment>
<gene>
    <name evidence="1" type="ORF">L6452_35033</name>
</gene>
<reference evidence="2" key="1">
    <citation type="journal article" date="2022" name="Mol. Ecol. Resour.">
        <title>The genomes of chicory, endive, great burdock and yacon provide insights into Asteraceae palaeo-polyploidization history and plant inulin production.</title>
        <authorList>
            <person name="Fan W."/>
            <person name="Wang S."/>
            <person name="Wang H."/>
            <person name="Wang A."/>
            <person name="Jiang F."/>
            <person name="Liu H."/>
            <person name="Zhao H."/>
            <person name="Xu D."/>
            <person name="Zhang Y."/>
        </authorList>
    </citation>
    <scope>NUCLEOTIDE SEQUENCE [LARGE SCALE GENOMIC DNA]</scope>
    <source>
        <strain evidence="2">cv. Niubang</strain>
    </source>
</reference>
<accession>A0ACB8YJW4</accession>
<dbReference type="EMBL" id="CM042058">
    <property type="protein sequence ID" value="KAI3685775.1"/>
    <property type="molecule type" value="Genomic_DNA"/>
</dbReference>
<protein>
    <submittedName>
        <fullName evidence="1">Uncharacterized protein</fullName>
    </submittedName>
</protein>
<sequence>MRVILGELKCIPHTNRSLLLTSITHFQTLPPSALRSIVDHRSRVLLNALQLSIQAATPSKMMSQFNVSRPFSQVDWKIRLGFFSGFKSPTPSPGGPEDTIGFLLRFQVTNTITRSMNFHLAK</sequence>
<reference evidence="1 2" key="2">
    <citation type="journal article" date="2022" name="Mol. Ecol. Resour.">
        <title>The genomes of chicory, endive, great burdock and yacon provide insights into Asteraceae paleo-polyploidization history and plant inulin production.</title>
        <authorList>
            <person name="Fan W."/>
            <person name="Wang S."/>
            <person name="Wang H."/>
            <person name="Wang A."/>
            <person name="Jiang F."/>
            <person name="Liu H."/>
            <person name="Zhao H."/>
            <person name="Xu D."/>
            <person name="Zhang Y."/>
        </authorList>
    </citation>
    <scope>NUCLEOTIDE SEQUENCE [LARGE SCALE GENOMIC DNA]</scope>
    <source>
        <strain evidence="2">cv. Niubang</strain>
    </source>
</reference>
<proteinExistence type="predicted"/>
<evidence type="ECO:0000313" key="1">
    <source>
        <dbReference type="EMBL" id="KAI3685775.1"/>
    </source>
</evidence>
<organism evidence="1 2">
    <name type="scientific">Arctium lappa</name>
    <name type="common">Greater burdock</name>
    <name type="synonym">Lappa major</name>
    <dbReference type="NCBI Taxonomy" id="4217"/>
    <lineage>
        <taxon>Eukaryota</taxon>
        <taxon>Viridiplantae</taxon>
        <taxon>Streptophyta</taxon>
        <taxon>Embryophyta</taxon>
        <taxon>Tracheophyta</taxon>
        <taxon>Spermatophyta</taxon>
        <taxon>Magnoliopsida</taxon>
        <taxon>eudicotyledons</taxon>
        <taxon>Gunneridae</taxon>
        <taxon>Pentapetalae</taxon>
        <taxon>asterids</taxon>
        <taxon>campanulids</taxon>
        <taxon>Asterales</taxon>
        <taxon>Asteraceae</taxon>
        <taxon>Carduoideae</taxon>
        <taxon>Cardueae</taxon>
        <taxon>Arctiinae</taxon>
        <taxon>Arctium</taxon>
    </lineage>
</organism>
<keyword evidence="2" id="KW-1185">Reference proteome</keyword>
<evidence type="ECO:0000313" key="2">
    <source>
        <dbReference type="Proteomes" id="UP001055879"/>
    </source>
</evidence>